<evidence type="ECO:0000256" key="6">
    <source>
        <dbReference type="ARBA" id="ARBA00023033"/>
    </source>
</evidence>
<dbReference type="AlphaFoldDB" id="A0A5N5XBM2"/>
<keyword evidence="8" id="KW-0472">Membrane</keyword>
<proteinExistence type="inferred from homology"/>
<dbReference type="PRINTS" id="PR00463">
    <property type="entry name" value="EP450I"/>
</dbReference>
<dbReference type="GO" id="GO:0016705">
    <property type="term" value="F:oxidoreductase activity, acting on paired donors, with incorporation or reduction of molecular oxygen"/>
    <property type="evidence" value="ECO:0007669"/>
    <property type="project" value="InterPro"/>
</dbReference>
<dbReference type="SUPFAM" id="SSF48264">
    <property type="entry name" value="Cytochrome P450"/>
    <property type="match status" value="1"/>
</dbReference>
<keyword evidence="6" id="KW-0503">Monooxygenase</keyword>
<reference evidence="9 10" key="1">
    <citation type="submission" date="2019-04" db="EMBL/GenBank/DDBJ databases">
        <title>Friends and foes A comparative genomics study of 23 Aspergillus species from section Flavi.</title>
        <authorList>
            <consortium name="DOE Joint Genome Institute"/>
            <person name="Kjaerbolling I."/>
            <person name="Vesth T."/>
            <person name="Frisvad J.C."/>
            <person name="Nybo J.L."/>
            <person name="Theobald S."/>
            <person name="Kildgaard S."/>
            <person name="Isbrandt T."/>
            <person name="Kuo A."/>
            <person name="Sato A."/>
            <person name="Lyhne E.K."/>
            <person name="Kogle M.E."/>
            <person name="Wiebenga A."/>
            <person name="Kun R.S."/>
            <person name="Lubbers R.J."/>
            <person name="Makela M.R."/>
            <person name="Barry K."/>
            <person name="Chovatia M."/>
            <person name="Clum A."/>
            <person name="Daum C."/>
            <person name="Haridas S."/>
            <person name="He G."/>
            <person name="LaButti K."/>
            <person name="Lipzen A."/>
            <person name="Mondo S."/>
            <person name="Riley R."/>
            <person name="Salamov A."/>
            <person name="Simmons B.A."/>
            <person name="Magnuson J.K."/>
            <person name="Henrissat B."/>
            <person name="Mortensen U.H."/>
            <person name="Larsen T.O."/>
            <person name="Devries R.P."/>
            <person name="Grigoriev I.V."/>
            <person name="Machida M."/>
            <person name="Baker S.E."/>
            <person name="Andersen M.R."/>
        </authorList>
    </citation>
    <scope>NUCLEOTIDE SEQUENCE [LARGE SCALE GENOMIC DNA]</scope>
    <source>
        <strain evidence="9 10">CBS 151.66</strain>
    </source>
</reference>
<keyword evidence="8" id="KW-1133">Transmembrane helix</keyword>
<dbReference type="InterPro" id="IPR050364">
    <property type="entry name" value="Cytochrome_P450_fung"/>
</dbReference>
<feature type="binding site" description="axial binding residue" evidence="7">
    <location>
        <position position="446"/>
    </location>
    <ligand>
        <name>heme</name>
        <dbReference type="ChEBI" id="CHEBI:30413"/>
    </ligand>
    <ligandPart>
        <name>Fe</name>
        <dbReference type="ChEBI" id="CHEBI:18248"/>
    </ligandPart>
</feature>
<keyword evidence="8" id="KW-0812">Transmembrane</keyword>
<evidence type="ECO:0000313" key="10">
    <source>
        <dbReference type="Proteomes" id="UP000326565"/>
    </source>
</evidence>
<keyword evidence="7" id="KW-0349">Heme</keyword>
<evidence type="ECO:0000256" key="4">
    <source>
        <dbReference type="ARBA" id="ARBA00023002"/>
    </source>
</evidence>
<dbReference type="GO" id="GO:0020037">
    <property type="term" value="F:heme binding"/>
    <property type="evidence" value="ECO:0007669"/>
    <property type="project" value="InterPro"/>
</dbReference>
<keyword evidence="5 7" id="KW-0408">Iron</keyword>
<evidence type="ECO:0000256" key="7">
    <source>
        <dbReference type="PIRSR" id="PIRSR602401-1"/>
    </source>
</evidence>
<dbReference type="InterPro" id="IPR002401">
    <property type="entry name" value="Cyt_P450_E_grp-I"/>
</dbReference>
<comment type="similarity">
    <text evidence="2">Belongs to the cytochrome P450 family.</text>
</comment>
<sequence length="528" mass="60790">MEPSTYLILTGSVAIVLLVRYALIYGHRTRQMPPGPPTLPFIGNLHQLPRSYTHIQFTNWARQYGGLYMLKMGHGNMAVITDRQLVKDVVDRKSGIYSHRPPSFVSHGLITQGNHLLVMHYGDKWRHFRRLIHPHLMESMVDKEHVRIVNAEAIQLVRDYMVDPEHHMAHPKRFSNSITNSIVYGIRTADRNGANMRRLYHLMEEWSSLMETGATPPVDLLPWLRYIPERLFNNYKSRARSVGRQMEHLYSENLKRVLKRREGGQNLRTFMDRVLDHQEKMDGHELSWHQLCFIGGVLMEGGSDTSSSLTIAIVQALILNPDVQRRAHEEIDAVVGADRSPTWDDFANLPYINMIIKEGHRWRPILPLCFPHALGEDDWIDGRFLPKGTTVIVNTWGMHMNEGQWEHPEAFMPERFSSHPFLAPEYAAGKWEARDHYGYGVGRRICPGIHLAERNMFLAIAKLLWAFTFDAGDGSVDSDPVTGYHNGFLYCAKDYSCRPVVRSERIRATIEKEVAMAQRDVFSQFTEG</sequence>
<dbReference type="Proteomes" id="UP000326565">
    <property type="component" value="Unassembled WGS sequence"/>
</dbReference>
<dbReference type="Gene3D" id="1.10.630.10">
    <property type="entry name" value="Cytochrome P450"/>
    <property type="match status" value="1"/>
</dbReference>
<dbReference type="EMBL" id="ML732161">
    <property type="protein sequence ID" value="KAB8078109.1"/>
    <property type="molecule type" value="Genomic_DNA"/>
</dbReference>
<evidence type="ECO:0000313" key="9">
    <source>
        <dbReference type="EMBL" id="KAB8078109.1"/>
    </source>
</evidence>
<evidence type="ECO:0000256" key="1">
    <source>
        <dbReference type="ARBA" id="ARBA00001971"/>
    </source>
</evidence>
<evidence type="ECO:0000256" key="8">
    <source>
        <dbReference type="SAM" id="Phobius"/>
    </source>
</evidence>
<dbReference type="GO" id="GO:0005506">
    <property type="term" value="F:iron ion binding"/>
    <property type="evidence" value="ECO:0007669"/>
    <property type="project" value="InterPro"/>
</dbReference>
<dbReference type="CDD" id="cd11065">
    <property type="entry name" value="CYP64-like"/>
    <property type="match status" value="1"/>
</dbReference>
<keyword evidence="3 7" id="KW-0479">Metal-binding</keyword>
<evidence type="ECO:0000256" key="2">
    <source>
        <dbReference type="ARBA" id="ARBA00010617"/>
    </source>
</evidence>
<gene>
    <name evidence="9" type="ORF">BDV29DRAFT_197510</name>
</gene>
<keyword evidence="10" id="KW-1185">Reference proteome</keyword>
<dbReference type="InterPro" id="IPR036396">
    <property type="entry name" value="Cyt_P450_sf"/>
</dbReference>
<feature type="transmembrane region" description="Helical" evidence="8">
    <location>
        <begin position="6"/>
        <end position="23"/>
    </location>
</feature>
<dbReference type="Pfam" id="PF00067">
    <property type="entry name" value="p450"/>
    <property type="match status" value="1"/>
</dbReference>
<evidence type="ECO:0000256" key="3">
    <source>
        <dbReference type="ARBA" id="ARBA00022723"/>
    </source>
</evidence>
<dbReference type="GO" id="GO:0004497">
    <property type="term" value="F:monooxygenase activity"/>
    <property type="evidence" value="ECO:0007669"/>
    <property type="project" value="UniProtKB-KW"/>
</dbReference>
<dbReference type="InterPro" id="IPR001128">
    <property type="entry name" value="Cyt_P450"/>
</dbReference>
<name>A0A5N5XBM2_9EURO</name>
<dbReference type="PANTHER" id="PTHR46300:SF2">
    <property type="entry name" value="CYTOCHROME P450 MONOOXYGENASE ALNH-RELATED"/>
    <property type="match status" value="1"/>
</dbReference>
<dbReference type="OrthoDB" id="1103324at2759"/>
<keyword evidence="4" id="KW-0560">Oxidoreductase</keyword>
<comment type="cofactor">
    <cofactor evidence="1 7">
        <name>heme</name>
        <dbReference type="ChEBI" id="CHEBI:30413"/>
    </cofactor>
</comment>
<accession>A0A5N5XBM2</accession>
<protein>
    <submittedName>
        <fullName evidence="9">Cytochrome P450</fullName>
    </submittedName>
</protein>
<evidence type="ECO:0000256" key="5">
    <source>
        <dbReference type="ARBA" id="ARBA00023004"/>
    </source>
</evidence>
<organism evidence="9 10">
    <name type="scientific">Aspergillus leporis</name>
    <dbReference type="NCBI Taxonomy" id="41062"/>
    <lineage>
        <taxon>Eukaryota</taxon>
        <taxon>Fungi</taxon>
        <taxon>Dikarya</taxon>
        <taxon>Ascomycota</taxon>
        <taxon>Pezizomycotina</taxon>
        <taxon>Eurotiomycetes</taxon>
        <taxon>Eurotiomycetidae</taxon>
        <taxon>Eurotiales</taxon>
        <taxon>Aspergillaceae</taxon>
        <taxon>Aspergillus</taxon>
        <taxon>Aspergillus subgen. Circumdati</taxon>
    </lineage>
</organism>
<dbReference type="PANTHER" id="PTHR46300">
    <property type="entry name" value="P450, PUTATIVE (EUROFUNG)-RELATED-RELATED"/>
    <property type="match status" value="1"/>
</dbReference>